<proteinExistence type="predicted"/>
<dbReference type="InterPro" id="IPR019545">
    <property type="entry name" value="DM13_domain"/>
</dbReference>
<evidence type="ECO:0000313" key="2">
    <source>
        <dbReference type="EMBL" id="MWG35166.1"/>
    </source>
</evidence>
<protein>
    <recommendedName>
        <fullName evidence="1">DM13 domain-containing protein</fullName>
    </recommendedName>
</protein>
<dbReference type="AlphaFoldDB" id="A0A6B0GJR6"/>
<dbReference type="RefSeq" id="WP_158204849.1">
    <property type="nucleotide sequence ID" value="NZ_WSZK01000017.1"/>
</dbReference>
<organism evidence="2 3">
    <name type="scientific">Halomarina oriensis</name>
    <dbReference type="NCBI Taxonomy" id="671145"/>
    <lineage>
        <taxon>Archaea</taxon>
        <taxon>Methanobacteriati</taxon>
        <taxon>Methanobacteriota</taxon>
        <taxon>Stenosarchaea group</taxon>
        <taxon>Halobacteria</taxon>
        <taxon>Halobacteriales</taxon>
        <taxon>Natronomonadaceae</taxon>
        <taxon>Halomarina</taxon>
    </lineage>
</organism>
<dbReference type="PROSITE" id="PS51549">
    <property type="entry name" value="DM13"/>
    <property type="match status" value="1"/>
</dbReference>
<dbReference type="Proteomes" id="UP000451471">
    <property type="component" value="Unassembled WGS sequence"/>
</dbReference>
<comment type="caution">
    <text evidence="2">The sequence shown here is derived from an EMBL/GenBank/DDBJ whole genome shotgun (WGS) entry which is preliminary data.</text>
</comment>
<evidence type="ECO:0000259" key="1">
    <source>
        <dbReference type="PROSITE" id="PS51549"/>
    </source>
</evidence>
<dbReference type="EMBL" id="WSZK01000017">
    <property type="protein sequence ID" value="MWG35166.1"/>
    <property type="molecule type" value="Genomic_DNA"/>
</dbReference>
<reference evidence="2 3" key="1">
    <citation type="submission" date="2019-12" db="EMBL/GenBank/DDBJ databases">
        <title>Halocatena pleomorpha gen. nov. sp. nov., an extremely halophilic archaeon of family Halobacteriaceae isolated from saltpan soil.</title>
        <authorList>
            <person name="Pal Y."/>
            <person name="Verma A."/>
            <person name="Krishnamurthi S."/>
            <person name="Kumar P."/>
        </authorList>
    </citation>
    <scope>NUCLEOTIDE SEQUENCE [LARGE SCALE GENOMIC DNA]</scope>
    <source>
        <strain evidence="2 3">JCM 16495</strain>
    </source>
</reference>
<sequence length="165" mass="17299">MNRRSFVVLVVVGAAVLALAVGPTLVEMFAPERSTTVAEAGPGPGAVTLATGTFEGADAAHEVSGTVSLVREGDTHYLYFENYTQTQGPDVFLYLTPQGDPSTREQVAAGVKVLVDGGADGGESTKEGTFRQELPAGVDPTQYRGVSIWCDDFGVPFGWATLDAE</sequence>
<dbReference type="OrthoDB" id="306569at2157"/>
<keyword evidence="3" id="KW-1185">Reference proteome</keyword>
<evidence type="ECO:0000313" key="3">
    <source>
        <dbReference type="Proteomes" id="UP000451471"/>
    </source>
</evidence>
<name>A0A6B0GJR6_9EURY</name>
<dbReference type="Pfam" id="PF10517">
    <property type="entry name" value="DM13"/>
    <property type="match status" value="1"/>
</dbReference>
<accession>A0A6B0GJR6</accession>
<feature type="domain" description="DM13" evidence="1">
    <location>
        <begin position="52"/>
        <end position="163"/>
    </location>
</feature>
<gene>
    <name evidence="2" type="ORF">GQS65_11820</name>
</gene>